<organism evidence="2 3">
    <name type="scientific">Zobellella endophytica</name>
    <dbReference type="NCBI Taxonomy" id="2116700"/>
    <lineage>
        <taxon>Bacteria</taxon>
        <taxon>Pseudomonadati</taxon>
        <taxon>Pseudomonadota</taxon>
        <taxon>Gammaproteobacteria</taxon>
        <taxon>Aeromonadales</taxon>
        <taxon>Aeromonadaceae</taxon>
        <taxon>Zobellella</taxon>
    </lineage>
</organism>
<dbReference type="Proteomes" id="UP000240243">
    <property type="component" value="Unassembled WGS sequence"/>
</dbReference>
<protein>
    <submittedName>
        <fullName evidence="2">Uncharacterized protein</fullName>
    </submittedName>
</protein>
<keyword evidence="1" id="KW-0812">Transmembrane</keyword>
<keyword evidence="1" id="KW-0472">Membrane</keyword>
<keyword evidence="3" id="KW-1185">Reference proteome</keyword>
<name>A0A2P7R4L9_9GAMM</name>
<dbReference type="AlphaFoldDB" id="A0A2P7R4L9"/>
<evidence type="ECO:0000313" key="3">
    <source>
        <dbReference type="Proteomes" id="UP000240243"/>
    </source>
</evidence>
<comment type="caution">
    <text evidence="2">The sequence shown here is derived from an EMBL/GenBank/DDBJ whole genome shotgun (WGS) entry which is preliminary data.</text>
</comment>
<feature type="transmembrane region" description="Helical" evidence="1">
    <location>
        <begin position="35"/>
        <end position="58"/>
    </location>
</feature>
<dbReference type="EMBL" id="PXYG01000004">
    <property type="protein sequence ID" value="PSJ45166.1"/>
    <property type="molecule type" value="Genomic_DNA"/>
</dbReference>
<reference evidence="2 3" key="1">
    <citation type="submission" date="2018-03" db="EMBL/GenBank/DDBJ databases">
        <title>The draft genome of Zobellella sp. 59N8.</title>
        <authorList>
            <person name="Liu L."/>
            <person name="Li L."/>
            <person name="Zhang X."/>
            <person name="Liang L."/>
            <person name="Wang T."/>
        </authorList>
    </citation>
    <scope>NUCLEOTIDE SEQUENCE [LARGE SCALE GENOMIC DNA]</scope>
    <source>
        <strain evidence="2 3">59N8</strain>
    </source>
</reference>
<gene>
    <name evidence="2" type="ORF">C7H85_10865</name>
</gene>
<accession>A0A2P7R4L9</accession>
<proteinExistence type="predicted"/>
<sequence>MEQSLVFEEYDSFNDVGAVVTYYDESHMELSLARVLWRSIIDLVVLDALLIFFLNLALNN</sequence>
<keyword evidence="1" id="KW-1133">Transmembrane helix</keyword>
<evidence type="ECO:0000313" key="2">
    <source>
        <dbReference type="EMBL" id="PSJ45166.1"/>
    </source>
</evidence>
<evidence type="ECO:0000256" key="1">
    <source>
        <dbReference type="SAM" id="Phobius"/>
    </source>
</evidence>